<accession>A1HM84</accession>
<name>A1HM84_9FIRM</name>
<evidence type="ECO:0008006" key="3">
    <source>
        <dbReference type="Google" id="ProtNLM"/>
    </source>
</evidence>
<dbReference type="AlphaFoldDB" id="A1HM84"/>
<protein>
    <recommendedName>
        <fullName evidence="3">GxxExxY protein</fullName>
    </recommendedName>
</protein>
<dbReference type="Proteomes" id="UP000005139">
    <property type="component" value="Unassembled WGS sequence"/>
</dbReference>
<reference evidence="1 2" key="1">
    <citation type="submission" date="2007-01" db="EMBL/GenBank/DDBJ databases">
        <title>Annotation of the draft genome assembly of Thermosinus carboxydivorans Nor1.</title>
        <authorList>
            <consortium name="US DOE Joint Genome Institute (JGI-ORNL)"/>
            <person name="Larimer F."/>
            <person name="Land M."/>
            <person name="Hauser L."/>
        </authorList>
    </citation>
    <scope>NUCLEOTIDE SEQUENCE [LARGE SCALE GENOMIC DNA]</scope>
    <source>
        <strain evidence="1 2">Nor1</strain>
    </source>
</reference>
<dbReference type="EMBL" id="AAWL01000001">
    <property type="protein sequence ID" value="EAX48931.1"/>
    <property type="molecule type" value="Genomic_DNA"/>
</dbReference>
<dbReference type="Pfam" id="PF13366">
    <property type="entry name" value="PDDEXK_3"/>
    <property type="match status" value="1"/>
</dbReference>
<dbReference type="NCBIfam" id="TIGR04256">
    <property type="entry name" value="GxxExxY"/>
    <property type="match status" value="1"/>
</dbReference>
<dbReference type="eggNOG" id="COG0614">
    <property type="taxonomic scope" value="Bacteria"/>
</dbReference>
<proteinExistence type="predicted"/>
<evidence type="ECO:0000313" key="1">
    <source>
        <dbReference type="EMBL" id="EAX48931.1"/>
    </source>
</evidence>
<keyword evidence="2" id="KW-1185">Reference proteome</keyword>
<comment type="caution">
    <text evidence="1">The sequence shown here is derived from an EMBL/GenBank/DDBJ whole genome shotgun (WGS) entry which is preliminary data.</text>
</comment>
<evidence type="ECO:0000313" key="2">
    <source>
        <dbReference type="Proteomes" id="UP000005139"/>
    </source>
</evidence>
<sequence length="130" mass="14513">MVWRKNDLMGRIIGSAIEVHRILGPGYLESVYEEALAHEFVLRNIPFERQKKIALNYKGTPVGEGRLDFLVNGSIIVELKAVDTFAPIHMAQVLSYLKATGLNLGLLVNFNVVKLSSEGIKRIILTPKII</sequence>
<gene>
    <name evidence="1" type="ORF">TcarDRAFT_2620</name>
</gene>
<organism evidence="1 2">
    <name type="scientific">Thermosinus carboxydivorans Nor1</name>
    <dbReference type="NCBI Taxonomy" id="401526"/>
    <lineage>
        <taxon>Bacteria</taxon>
        <taxon>Bacillati</taxon>
        <taxon>Bacillota</taxon>
        <taxon>Negativicutes</taxon>
        <taxon>Selenomonadales</taxon>
        <taxon>Sporomusaceae</taxon>
        <taxon>Thermosinus</taxon>
    </lineage>
</organism>
<dbReference type="RefSeq" id="WP_007288138.1">
    <property type="nucleotide sequence ID" value="NZ_AAWL01000001.1"/>
</dbReference>
<dbReference type="InterPro" id="IPR026350">
    <property type="entry name" value="GxxExxY"/>
</dbReference>
<reference evidence="1 2" key="2">
    <citation type="submission" date="2007-01" db="EMBL/GenBank/DDBJ databases">
        <title>Sequencing of the draft genome and assembly of Thermosinus carboxydivorans Nor1.</title>
        <authorList>
            <consortium name="US DOE Joint Genome Institute (JGI-PGF)"/>
            <person name="Copeland A."/>
            <person name="Lucas S."/>
            <person name="Lapidus A."/>
            <person name="Barry K."/>
            <person name="Glavina del Rio T."/>
            <person name="Dalin E."/>
            <person name="Tice H."/>
            <person name="Bruce D."/>
            <person name="Pitluck S."/>
            <person name="Richardson P."/>
        </authorList>
    </citation>
    <scope>NUCLEOTIDE SEQUENCE [LARGE SCALE GENOMIC DNA]</scope>
    <source>
        <strain evidence="1 2">Nor1</strain>
    </source>
</reference>